<dbReference type="EMBL" id="JAPDFW010000065">
    <property type="protein sequence ID" value="KAJ5075393.1"/>
    <property type="molecule type" value="Genomic_DNA"/>
</dbReference>
<dbReference type="AlphaFoldDB" id="A0A9Q0LM80"/>
<dbReference type="Pfam" id="PF13519">
    <property type="entry name" value="VWA_2"/>
    <property type="match status" value="1"/>
</dbReference>
<feature type="domain" description="VWFA" evidence="1">
    <location>
        <begin position="66"/>
        <end position="177"/>
    </location>
</feature>
<accession>A0A9Q0LM80</accession>
<evidence type="ECO:0000313" key="3">
    <source>
        <dbReference type="Proteomes" id="UP001149090"/>
    </source>
</evidence>
<sequence length="177" mass="20279">MYDSDFQPEIYDWIKKKNNNRFGAVLECCINYLDLRIHENPEDLCTFITFDTSAEYIFESKKVNPNLIEEFGSNLDIGGGTYFYTGFELAFKLIKDENEKFKREKSVIVLLTDGGDCNSTKTKKLLEEQLQNFPEVLIHTVGFGEAGNSQDFLKEIAQMGKGDFHLAKDNIELGKSF</sequence>
<dbReference type="InterPro" id="IPR036465">
    <property type="entry name" value="vWFA_dom_sf"/>
</dbReference>
<dbReference type="InterPro" id="IPR002035">
    <property type="entry name" value="VWF_A"/>
</dbReference>
<gene>
    <name evidence="2" type="ORF">M0811_07363</name>
</gene>
<reference evidence="2" key="1">
    <citation type="submission" date="2022-10" db="EMBL/GenBank/DDBJ databases">
        <title>Novel sulphate-reducing endosymbionts in the free-living metamonad Anaeramoeba.</title>
        <authorList>
            <person name="Jerlstrom-Hultqvist J."/>
            <person name="Cepicka I."/>
            <person name="Gallot-Lavallee L."/>
            <person name="Salas-Leiva D."/>
            <person name="Curtis B.A."/>
            <person name="Zahonova K."/>
            <person name="Pipaliya S."/>
            <person name="Dacks J."/>
            <person name="Roger A.J."/>
        </authorList>
    </citation>
    <scope>NUCLEOTIDE SEQUENCE</scope>
    <source>
        <strain evidence="2">BMAN</strain>
    </source>
</reference>
<organism evidence="2 3">
    <name type="scientific">Anaeramoeba ignava</name>
    <name type="common">Anaerobic marine amoeba</name>
    <dbReference type="NCBI Taxonomy" id="1746090"/>
    <lineage>
        <taxon>Eukaryota</taxon>
        <taxon>Metamonada</taxon>
        <taxon>Anaeramoebidae</taxon>
        <taxon>Anaeramoeba</taxon>
    </lineage>
</organism>
<dbReference type="SUPFAM" id="SSF53300">
    <property type="entry name" value="vWA-like"/>
    <property type="match status" value="1"/>
</dbReference>
<protein>
    <submittedName>
        <fullName evidence="2">Zinc finger (C3hc4-type ring finger) family protein</fullName>
    </submittedName>
</protein>
<dbReference type="Gene3D" id="3.40.50.410">
    <property type="entry name" value="von Willebrand factor, type A domain"/>
    <property type="match status" value="1"/>
</dbReference>
<comment type="caution">
    <text evidence="2">The sequence shown here is derived from an EMBL/GenBank/DDBJ whole genome shotgun (WGS) entry which is preliminary data.</text>
</comment>
<evidence type="ECO:0000259" key="1">
    <source>
        <dbReference type="PROSITE" id="PS50234"/>
    </source>
</evidence>
<dbReference type="Proteomes" id="UP001149090">
    <property type="component" value="Unassembled WGS sequence"/>
</dbReference>
<proteinExistence type="predicted"/>
<dbReference type="PROSITE" id="PS50234">
    <property type="entry name" value="VWFA"/>
    <property type="match status" value="1"/>
</dbReference>
<keyword evidence="3" id="KW-1185">Reference proteome</keyword>
<name>A0A9Q0LM80_ANAIG</name>
<dbReference type="OrthoDB" id="2343366at2759"/>
<dbReference type="CDD" id="cd00198">
    <property type="entry name" value="vWFA"/>
    <property type="match status" value="1"/>
</dbReference>
<evidence type="ECO:0000313" key="2">
    <source>
        <dbReference type="EMBL" id="KAJ5075393.1"/>
    </source>
</evidence>